<dbReference type="EMBL" id="CADCTR010001850">
    <property type="protein sequence ID" value="CAA9315526.1"/>
    <property type="molecule type" value="Genomic_DNA"/>
</dbReference>
<accession>A0A6J4KVN7</accession>
<gene>
    <name evidence="1" type="ORF">AVDCRST_MAG93-5475</name>
</gene>
<name>A0A6J4KVN7_9CHLR</name>
<organism evidence="1">
    <name type="scientific">uncultured Chloroflexia bacterium</name>
    <dbReference type="NCBI Taxonomy" id="1672391"/>
    <lineage>
        <taxon>Bacteria</taxon>
        <taxon>Bacillati</taxon>
        <taxon>Chloroflexota</taxon>
        <taxon>Chloroflexia</taxon>
        <taxon>environmental samples</taxon>
    </lineage>
</organism>
<dbReference type="AlphaFoldDB" id="A0A6J4KVN7"/>
<sequence>MSTEERDQRRARLEQLSDLDLTLMAEDYLVSLEDHAAAKDWGSAKMLRPGLDLIDEIMKERGLYDARIEPRRKAAEALLDEVRLAGPRAGNNQKRKNV</sequence>
<protein>
    <submittedName>
        <fullName evidence="1">Uncharacterized protein</fullName>
    </submittedName>
</protein>
<evidence type="ECO:0000313" key="1">
    <source>
        <dbReference type="EMBL" id="CAA9315526.1"/>
    </source>
</evidence>
<reference evidence="1" key="1">
    <citation type="submission" date="2020-02" db="EMBL/GenBank/DDBJ databases">
        <authorList>
            <person name="Meier V. D."/>
        </authorList>
    </citation>
    <scope>NUCLEOTIDE SEQUENCE</scope>
    <source>
        <strain evidence="1">AVDCRST_MAG93</strain>
    </source>
</reference>
<proteinExistence type="predicted"/>